<sequence>MTVTTPTLPPFPEDLQTQDLLVIDFEKLAGDNEEEADLLWKAATEFGFWYMKNHGIEELTEPMFEMGRETLALPMEEKMKFWQGNSGDSFGYKAAGATFSDFNGNTDVAEFINVSKDDALSYPSVVHRAYPLPVQQRMHTAVQPFVRQCVRVCEVMLKVFERKLGLGEGELGERHRVEKESICETRCIKVPPTRERKATALGAHTDFGSLSILFNKLGGLQVLTPNTRDDWKYVKPLPGHAICNIGDTLDLLTGGILRSSYHRVQPPPGEQAEYERWSLVYFYRPSNDVEITPLITQSSLIAAAAKTPPRIPIPLESGTTASQWFKKRQGMWRTDSEKGIESYIATGGKYEPKRLD</sequence>
<dbReference type="Gene3D" id="2.60.120.330">
    <property type="entry name" value="B-lactam Antibiotic, Isopenicillin N Synthase, Chain"/>
    <property type="match status" value="1"/>
</dbReference>
<keyword evidence="1" id="KW-0479">Metal-binding</keyword>
<reference evidence="3 4" key="1">
    <citation type="journal article" date="2020" name="ISME J.">
        <title>Uncovering the hidden diversity of litter-decomposition mechanisms in mushroom-forming fungi.</title>
        <authorList>
            <person name="Floudas D."/>
            <person name="Bentzer J."/>
            <person name="Ahren D."/>
            <person name="Johansson T."/>
            <person name="Persson P."/>
            <person name="Tunlid A."/>
        </authorList>
    </citation>
    <scope>NUCLEOTIDE SEQUENCE [LARGE SCALE GENOMIC DNA]</scope>
    <source>
        <strain evidence="3 4">CBS 175.51</strain>
    </source>
</reference>
<keyword evidence="1" id="KW-0560">Oxidoreductase</keyword>
<organism evidence="3 4">
    <name type="scientific">Ephemerocybe angulata</name>
    <dbReference type="NCBI Taxonomy" id="980116"/>
    <lineage>
        <taxon>Eukaryota</taxon>
        <taxon>Fungi</taxon>
        <taxon>Dikarya</taxon>
        <taxon>Basidiomycota</taxon>
        <taxon>Agaricomycotina</taxon>
        <taxon>Agaricomycetes</taxon>
        <taxon>Agaricomycetidae</taxon>
        <taxon>Agaricales</taxon>
        <taxon>Agaricineae</taxon>
        <taxon>Psathyrellaceae</taxon>
        <taxon>Ephemerocybe</taxon>
    </lineage>
</organism>
<feature type="domain" description="Fe2OG dioxygenase" evidence="2">
    <location>
        <begin position="181"/>
        <end position="285"/>
    </location>
</feature>
<dbReference type="PANTHER" id="PTHR47990">
    <property type="entry name" value="2-OXOGLUTARATE (2OG) AND FE(II)-DEPENDENT OXYGENASE SUPERFAMILY PROTEIN-RELATED"/>
    <property type="match status" value="1"/>
</dbReference>
<dbReference type="AlphaFoldDB" id="A0A8H5BPE0"/>
<keyword evidence="1" id="KW-0408">Iron</keyword>
<dbReference type="Proteomes" id="UP000541558">
    <property type="component" value="Unassembled WGS sequence"/>
</dbReference>
<proteinExistence type="inferred from homology"/>
<evidence type="ECO:0000313" key="3">
    <source>
        <dbReference type="EMBL" id="KAF5326168.1"/>
    </source>
</evidence>
<protein>
    <recommendedName>
        <fullName evidence="2">Fe2OG dioxygenase domain-containing protein</fullName>
    </recommendedName>
</protein>
<dbReference type="InterPro" id="IPR044861">
    <property type="entry name" value="IPNS-like_FE2OG_OXY"/>
</dbReference>
<dbReference type="GO" id="GO:0046872">
    <property type="term" value="F:metal ion binding"/>
    <property type="evidence" value="ECO:0007669"/>
    <property type="project" value="UniProtKB-KW"/>
</dbReference>
<dbReference type="InterPro" id="IPR005123">
    <property type="entry name" value="Oxoglu/Fe-dep_dioxygenase_dom"/>
</dbReference>
<dbReference type="Pfam" id="PF03171">
    <property type="entry name" value="2OG-FeII_Oxy"/>
    <property type="match status" value="1"/>
</dbReference>
<dbReference type="EMBL" id="JAACJK010000163">
    <property type="protein sequence ID" value="KAF5326168.1"/>
    <property type="molecule type" value="Genomic_DNA"/>
</dbReference>
<dbReference type="OrthoDB" id="406156at2759"/>
<gene>
    <name evidence="3" type="ORF">D9611_000814</name>
</gene>
<evidence type="ECO:0000256" key="1">
    <source>
        <dbReference type="RuleBase" id="RU003682"/>
    </source>
</evidence>
<dbReference type="InterPro" id="IPR050231">
    <property type="entry name" value="Iron_ascorbate_oxido_reductase"/>
</dbReference>
<evidence type="ECO:0000313" key="4">
    <source>
        <dbReference type="Proteomes" id="UP000541558"/>
    </source>
</evidence>
<accession>A0A8H5BPE0</accession>
<dbReference type="InterPro" id="IPR026992">
    <property type="entry name" value="DIOX_N"/>
</dbReference>
<dbReference type="GO" id="GO:0016491">
    <property type="term" value="F:oxidoreductase activity"/>
    <property type="evidence" value="ECO:0007669"/>
    <property type="project" value="UniProtKB-KW"/>
</dbReference>
<comment type="caution">
    <text evidence="3">The sequence shown here is derived from an EMBL/GenBank/DDBJ whole genome shotgun (WGS) entry which is preliminary data.</text>
</comment>
<dbReference type="SUPFAM" id="SSF51197">
    <property type="entry name" value="Clavaminate synthase-like"/>
    <property type="match status" value="1"/>
</dbReference>
<dbReference type="InterPro" id="IPR027443">
    <property type="entry name" value="IPNS-like_sf"/>
</dbReference>
<comment type="similarity">
    <text evidence="1">Belongs to the iron/ascorbate-dependent oxidoreductase family.</text>
</comment>
<dbReference type="PROSITE" id="PS51471">
    <property type="entry name" value="FE2OG_OXY"/>
    <property type="match status" value="1"/>
</dbReference>
<dbReference type="Pfam" id="PF14226">
    <property type="entry name" value="DIOX_N"/>
    <property type="match status" value="1"/>
</dbReference>
<evidence type="ECO:0000259" key="2">
    <source>
        <dbReference type="PROSITE" id="PS51471"/>
    </source>
</evidence>
<name>A0A8H5BPE0_9AGAR</name>
<keyword evidence="4" id="KW-1185">Reference proteome</keyword>